<name>A0A183TUF7_SCHSO</name>
<dbReference type="WBParaSite" id="SSLN_0002084901-mRNA-1">
    <property type="protein sequence ID" value="SSLN_0002084901-mRNA-1"/>
    <property type="gene ID" value="SSLN_0002084901"/>
</dbReference>
<evidence type="ECO:0000313" key="4">
    <source>
        <dbReference type="WBParaSite" id="SSLN_0002084901-mRNA-1"/>
    </source>
</evidence>
<reference evidence="4" key="1">
    <citation type="submission" date="2016-06" db="UniProtKB">
        <authorList>
            <consortium name="WormBaseParasite"/>
        </authorList>
    </citation>
    <scope>IDENTIFICATION</scope>
</reference>
<feature type="compositionally biased region" description="Basic and acidic residues" evidence="1">
    <location>
        <begin position="28"/>
        <end position="40"/>
    </location>
</feature>
<dbReference type="EMBL" id="UYSU01052685">
    <property type="protein sequence ID" value="VDM06491.1"/>
    <property type="molecule type" value="Genomic_DNA"/>
</dbReference>
<proteinExistence type="predicted"/>
<dbReference type="AlphaFoldDB" id="A0A183TUF7"/>
<reference evidence="2 3" key="2">
    <citation type="submission" date="2018-11" db="EMBL/GenBank/DDBJ databases">
        <authorList>
            <consortium name="Pathogen Informatics"/>
        </authorList>
    </citation>
    <scope>NUCLEOTIDE SEQUENCE [LARGE SCALE GENOMIC DNA]</scope>
    <source>
        <strain evidence="2 3">NST_G2</strain>
    </source>
</reference>
<evidence type="ECO:0000313" key="3">
    <source>
        <dbReference type="Proteomes" id="UP000275846"/>
    </source>
</evidence>
<organism evidence="4">
    <name type="scientific">Schistocephalus solidus</name>
    <name type="common">Tapeworm</name>
    <dbReference type="NCBI Taxonomy" id="70667"/>
    <lineage>
        <taxon>Eukaryota</taxon>
        <taxon>Metazoa</taxon>
        <taxon>Spiralia</taxon>
        <taxon>Lophotrochozoa</taxon>
        <taxon>Platyhelminthes</taxon>
        <taxon>Cestoda</taxon>
        <taxon>Eucestoda</taxon>
        <taxon>Diphyllobothriidea</taxon>
        <taxon>Diphyllobothriidae</taxon>
        <taxon>Schistocephalus</taxon>
    </lineage>
</organism>
<feature type="region of interest" description="Disordered" evidence="1">
    <location>
        <begin position="24"/>
        <end position="52"/>
    </location>
</feature>
<gene>
    <name evidence="2" type="ORF">SSLN_LOCUS20105</name>
</gene>
<accession>A0A183TUF7</accession>
<protein>
    <submittedName>
        <fullName evidence="2 4">Uncharacterized protein</fullName>
    </submittedName>
</protein>
<evidence type="ECO:0000256" key="1">
    <source>
        <dbReference type="SAM" id="MobiDB-lite"/>
    </source>
</evidence>
<sequence>MQDSAGVFSCQKARFTGRAVNQGNPRLRWLDRPPPRHLPDEALTATPKKAPSNQITEKLDDLHAPVDNATVQTRWFQLRNVFLSTALDVLGCAHHRHQDWFDHNDTDISNLLAEKN</sequence>
<keyword evidence="3" id="KW-1185">Reference proteome</keyword>
<dbReference type="Proteomes" id="UP000275846">
    <property type="component" value="Unassembled WGS sequence"/>
</dbReference>
<evidence type="ECO:0000313" key="2">
    <source>
        <dbReference type="EMBL" id="VDM06491.1"/>
    </source>
</evidence>
<dbReference type="OrthoDB" id="410381at2759"/>